<dbReference type="AlphaFoldDB" id="A0A2H8TX38"/>
<comment type="similarity">
    <text evidence="2">Belongs to the ABC transporter superfamily. ABCG family. Eye pigment precursor importer (TC 3.A.1.204) subfamily.</text>
</comment>
<dbReference type="GO" id="GO:0005524">
    <property type="term" value="F:ATP binding"/>
    <property type="evidence" value="ECO:0007669"/>
    <property type="project" value="UniProtKB-KW"/>
</dbReference>
<keyword evidence="7 9" id="KW-1133">Transmembrane helix</keyword>
<dbReference type="GO" id="GO:0140359">
    <property type="term" value="F:ABC-type transporter activity"/>
    <property type="evidence" value="ECO:0007669"/>
    <property type="project" value="InterPro"/>
</dbReference>
<evidence type="ECO:0000256" key="6">
    <source>
        <dbReference type="ARBA" id="ARBA00022840"/>
    </source>
</evidence>
<feature type="transmembrane region" description="Helical" evidence="9">
    <location>
        <begin position="477"/>
        <end position="501"/>
    </location>
</feature>
<evidence type="ECO:0000256" key="4">
    <source>
        <dbReference type="ARBA" id="ARBA00022692"/>
    </source>
</evidence>
<organism evidence="11">
    <name type="scientific">Melanaphis sacchari</name>
    <dbReference type="NCBI Taxonomy" id="742174"/>
    <lineage>
        <taxon>Eukaryota</taxon>
        <taxon>Metazoa</taxon>
        <taxon>Ecdysozoa</taxon>
        <taxon>Arthropoda</taxon>
        <taxon>Hexapoda</taxon>
        <taxon>Insecta</taxon>
        <taxon>Pterygota</taxon>
        <taxon>Neoptera</taxon>
        <taxon>Paraneoptera</taxon>
        <taxon>Hemiptera</taxon>
        <taxon>Sternorrhyncha</taxon>
        <taxon>Aphidomorpha</taxon>
        <taxon>Aphidoidea</taxon>
        <taxon>Aphididae</taxon>
        <taxon>Aphidini</taxon>
        <taxon>Melanaphis</taxon>
    </lineage>
</organism>
<evidence type="ECO:0000256" key="2">
    <source>
        <dbReference type="ARBA" id="ARBA00005814"/>
    </source>
</evidence>
<dbReference type="OrthoDB" id="66620at2759"/>
<dbReference type="InterPro" id="IPR027417">
    <property type="entry name" value="P-loop_NTPase"/>
</dbReference>
<feature type="transmembrane region" description="Helical" evidence="9">
    <location>
        <begin position="588"/>
        <end position="610"/>
    </location>
</feature>
<dbReference type="PANTHER" id="PTHR48041:SF116">
    <property type="entry name" value="PROTEIN BROWN"/>
    <property type="match status" value="1"/>
</dbReference>
<dbReference type="InterPro" id="IPR050352">
    <property type="entry name" value="ABCG_transporters"/>
</dbReference>
<dbReference type="InterPro" id="IPR013525">
    <property type="entry name" value="ABC2_TM"/>
</dbReference>
<evidence type="ECO:0000256" key="7">
    <source>
        <dbReference type="ARBA" id="ARBA00022989"/>
    </source>
</evidence>
<dbReference type="InterPro" id="IPR043926">
    <property type="entry name" value="ABCG_dom"/>
</dbReference>
<name>A0A2H8TX38_9HEMI</name>
<sequence length="620" mass="70167">MATKKILDLKYNEMWKAWNNTAEEEDDNSSTLFKRDLVLSWKQLNVSVVKKIPKLFGSSEVVTQQILNNVSGNVECGTLLGIMGPSGSGKTTLMATISHRTKGNFNGQLLLNGHSVSEETMIKISGFVAQEDVSFIQLTVLEQLRLMAKLKMDRTTANKVIQDRINYLVDHLGLNKVLNSRLCVLSGGERKKVALAVQLINDPPILFCDEITTGLDSYSAAHIVNTLRRVAQSGKIVICTIHQPASGLFDQFQEIILLTNGQLAYQGSVSLVNNFFQKYGYICPATYNKADFIVSILNSDKVLDRNNVNNMCEIFSNVAQMNINFNSFNRDVQSEYGHHLQAKKINWITQVLLLLYRSVTCFIRNYKEKFLDFGTSMFLGVITSSPYANLQFDTKAVQNWEGFWLCLVINIVFQFSYSVISIHQTKFSVVHREVSNKVYSLSAYYVSELILTYIWVFIKTVIFCIIVFWIVGVNWAYMQLLVFLILAFASVSYGSLVSAYFSRVEEAVVCSTVYEYLALPLSGAYLSFKSLPKVFYSLRYLSLFFLGCETVSTLFWEKVSTLPCTEVGNCLDTGKAVLNKYGFISSNLYFDIMMLLTFCLLANIFGYFGVLKRMKKQPAY</sequence>
<evidence type="ECO:0000259" key="10">
    <source>
        <dbReference type="PROSITE" id="PS50893"/>
    </source>
</evidence>
<feature type="transmembrane region" description="Helical" evidence="9">
    <location>
        <begin position="443"/>
        <end position="471"/>
    </location>
</feature>
<keyword evidence="6" id="KW-0067">ATP-binding</keyword>
<dbReference type="PANTHER" id="PTHR48041">
    <property type="entry name" value="ABC TRANSPORTER G FAMILY MEMBER 28"/>
    <property type="match status" value="1"/>
</dbReference>
<keyword evidence="8 9" id="KW-0472">Membrane</keyword>
<proteinExistence type="inferred from homology"/>
<keyword evidence="3" id="KW-0813">Transport</keyword>
<dbReference type="Pfam" id="PF01061">
    <property type="entry name" value="ABC2_membrane"/>
    <property type="match status" value="1"/>
</dbReference>
<evidence type="ECO:0000256" key="5">
    <source>
        <dbReference type="ARBA" id="ARBA00022741"/>
    </source>
</evidence>
<dbReference type="InterPro" id="IPR017871">
    <property type="entry name" value="ABC_transporter-like_CS"/>
</dbReference>
<comment type="subcellular location">
    <subcellularLocation>
        <location evidence="1">Membrane</location>
        <topology evidence="1">Multi-pass membrane protein</topology>
    </subcellularLocation>
</comment>
<dbReference type="EMBL" id="GFXV01007001">
    <property type="protein sequence ID" value="MBW18806.1"/>
    <property type="molecule type" value="Transcribed_RNA"/>
</dbReference>
<reference evidence="11" key="1">
    <citation type="submission" date="2017-10" db="EMBL/GenBank/DDBJ databases">
        <title>Transcriptome Assembly of Sugarcane Aphid Adults.</title>
        <authorList>
            <person name="Scully E.D."/>
            <person name="Palmer N.A."/>
            <person name="Geib S.M."/>
            <person name="Sarath G."/>
            <person name="Sattler S.E."/>
        </authorList>
    </citation>
    <scope>NUCLEOTIDE SEQUENCE</scope>
    <source>
        <tissue evidence="11">Whole body</tissue>
    </source>
</reference>
<accession>A0A2H8TX38</accession>
<feature type="domain" description="ABC transporter" evidence="10">
    <location>
        <begin position="44"/>
        <end position="285"/>
    </location>
</feature>
<dbReference type="PROSITE" id="PS00211">
    <property type="entry name" value="ABC_TRANSPORTER_1"/>
    <property type="match status" value="1"/>
</dbReference>
<dbReference type="Gene3D" id="3.40.50.300">
    <property type="entry name" value="P-loop containing nucleotide triphosphate hydrolases"/>
    <property type="match status" value="1"/>
</dbReference>
<gene>
    <name evidence="11" type="primary">st_6</name>
</gene>
<feature type="transmembrane region" description="Helical" evidence="9">
    <location>
        <begin position="402"/>
        <end position="422"/>
    </location>
</feature>
<dbReference type="Pfam" id="PF00005">
    <property type="entry name" value="ABC_tran"/>
    <property type="match status" value="1"/>
</dbReference>
<keyword evidence="5" id="KW-0547">Nucleotide-binding</keyword>
<dbReference type="InterPro" id="IPR003439">
    <property type="entry name" value="ABC_transporter-like_ATP-bd"/>
</dbReference>
<evidence type="ECO:0000313" key="11">
    <source>
        <dbReference type="EMBL" id="MBW18806.1"/>
    </source>
</evidence>
<dbReference type="InterPro" id="IPR003593">
    <property type="entry name" value="AAA+_ATPase"/>
</dbReference>
<protein>
    <submittedName>
        <fullName evidence="11">Protein scarlet</fullName>
    </submittedName>
</protein>
<dbReference type="SUPFAM" id="SSF52540">
    <property type="entry name" value="P-loop containing nucleoside triphosphate hydrolases"/>
    <property type="match status" value="1"/>
</dbReference>
<dbReference type="PROSITE" id="PS50893">
    <property type="entry name" value="ABC_TRANSPORTER_2"/>
    <property type="match status" value="1"/>
</dbReference>
<evidence type="ECO:0000256" key="9">
    <source>
        <dbReference type="SAM" id="Phobius"/>
    </source>
</evidence>
<evidence type="ECO:0000256" key="1">
    <source>
        <dbReference type="ARBA" id="ARBA00004141"/>
    </source>
</evidence>
<keyword evidence="4 9" id="KW-0812">Transmembrane</keyword>
<evidence type="ECO:0000256" key="3">
    <source>
        <dbReference type="ARBA" id="ARBA00022448"/>
    </source>
</evidence>
<dbReference type="Pfam" id="PF19055">
    <property type="entry name" value="ABC2_membrane_7"/>
    <property type="match status" value="1"/>
</dbReference>
<evidence type="ECO:0000256" key="8">
    <source>
        <dbReference type="ARBA" id="ARBA00023136"/>
    </source>
</evidence>
<dbReference type="GO" id="GO:0016887">
    <property type="term" value="F:ATP hydrolysis activity"/>
    <property type="evidence" value="ECO:0007669"/>
    <property type="project" value="InterPro"/>
</dbReference>
<dbReference type="SMART" id="SM00382">
    <property type="entry name" value="AAA"/>
    <property type="match status" value="1"/>
</dbReference>
<dbReference type="GO" id="GO:0005886">
    <property type="term" value="C:plasma membrane"/>
    <property type="evidence" value="ECO:0007669"/>
    <property type="project" value="TreeGrafter"/>
</dbReference>